<dbReference type="Gene3D" id="3.10.450.50">
    <property type="match status" value="1"/>
</dbReference>
<dbReference type="CDD" id="cd00531">
    <property type="entry name" value="NTF2_like"/>
    <property type="match status" value="1"/>
</dbReference>
<dbReference type="AlphaFoldDB" id="A0A9W8V948"/>
<name>A0A9W8V948_9HYPO</name>
<evidence type="ECO:0000313" key="2">
    <source>
        <dbReference type="EMBL" id="KAJ4243846.1"/>
    </source>
</evidence>
<dbReference type="SUPFAM" id="SSF54427">
    <property type="entry name" value="NTF2-like"/>
    <property type="match status" value="1"/>
</dbReference>
<reference evidence="2" key="1">
    <citation type="submission" date="2022-09" db="EMBL/GenBank/DDBJ databases">
        <title>Fusarium specimens isolated from Avocado Roots.</title>
        <authorList>
            <person name="Stajich J."/>
            <person name="Roper C."/>
            <person name="Heimlech-Rivalta G."/>
        </authorList>
    </citation>
    <scope>NUCLEOTIDE SEQUENCE</scope>
    <source>
        <strain evidence="2">CF00136</strain>
    </source>
</reference>
<dbReference type="EMBL" id="JAOQAZ010000054">
    <property type="protein sequence ID" value="KAJ4243846.1"/>
    <property type="molecule type" value="Genomic_DNA"/>
</dbReference>
<accession>A0A9W8V948</accession>
<evidence type="ECO:0000313" key="3">
    <source>
        <dbReference type="Proteomes" id="UP001152049"/>
    </source>
</evidence>
<protein>
    <recommendedName>
        <fullName evidence="1">SnoaL-like domain-containing protein</fullName>
    </recommendedName>
</protein>
<sequence>MSPVTSDHELIRNCIARYSIAIDLGDWDLFSKVFSETVKAHFPDPIGTFEGLPAIREKIKTMVGALETQHALSTQLIELTGETTAEATTYGRAVHFGKGSDEGRSFTARGVYKDKLVKAIYDGHQDWRIAERRVIYQGPPSGDFSLLAM</sequence>
<comment type="caution">
    <text evidence="2">The sequence shown here is derived from an EMBL/GenBank/DDBJ whole genome shotgun (WGS) entry which is preliminary data.</text>
</comment>
<dbReference type="InterPro" id="IPR032710">
    <property type="entry name" value="NTF2-like_dom_sf"/>
</dbReference>
<dbReference type="InterPro" id="IPR037401">
    <property type="entry name" value="SnoaL-like"/>
</dbReference>
<proteinExistence type="predicted"/>
<dbReference type="Proteomes" id="UP001152049">
    <property type="component" value="Unassembled WGS sequence"/>
</dbReference>
<feature type="domain" description="SnoaL-like" evidence="1">
    <location>
        <begin position="6"/>
        <end position="133"/>
    </location>
</feature>
<evidence type="ECO:0000259" key="1">
    <source>
        <dbReference type="Pfam" id="PF13577"/>
    </source>
</evidence>
<organism evidence="2 3">
    <name type="scientific">Fusarium torreyae</name>
    <dbReference type="NCBI Taxonomy" id="1237075"/>
    <lineage>
        <taxon>Eukaryota</taxon>
        <taxon>Fungi</taxon>
        <taxon>Dikarya</taxon>
        <taxon>Ascomycota</taxon>
        <taxon>Pezizomycotina</taxon>
        <taxon>Sordariomycetes</taxon>
        <taxon>Hypocreomycetidae</taxon>
        <taxon>Hypocreales</taxon>
        <taxon>Nectriaceae</taxon>
        <taxon>Fusarium</taxon>
    </lineage>
</organism>
<keyword evidence="3" id="KW-1185">Reference proteome</keyword>
<gene>
    <name evidence="2" type="ORF">NW762_014726</name>
</gene>
<dbReference type="OrthoDB" id="2148716at2759"/>
<dbReference type="Pfam" id="PF13577">
    <property type="entry name" value="SnoaL_4"/>
    <property type="match status" value="1"/>
</dbReference>